<proteinExistence type="predicted"/>
<evidence type="ECO:0000313" key="1">
    <source>
        <dbReference type="EMBL" id="GME27462.1"/>
    </source>
</evidence>
<reference evidence="1" key="1">
    <citation type="submission" date="2024-09" db="EMBL/GenBank/DDBJ databases">
        <title>Draft Genome Sequences of Neofusicoccum parvum.</title>
        <authorList>
            <person name="Ashida A."/>
            <person name="Camagna M."/>
            <person name="Tanaka A."/>
            <person name="Takemoto D."/>
        </authorList>
    </citation>
    <scope>NUCLEOTIDE SEQUENCE</scope>
    <source>
        <strain evidence="1">PPO83</strain>
    </source>
</reference>
<sequence length="356" mass="38965">MEGQYFEYTMGFIPENNNINGEPAPASASPNAHPILSLSDEELDSLFLELEELSENNESVESSESVESNENFGSNENTDSQDSTDSYDNTESNEKLESNENTDSYDNTDSISFDQLDALFEEIEETDLHSAEHVDQAEPNNGATHAPTSDSSSKESENAPQHTEQVEPNEHIASNEHITSNEDIPSGTNVTSNDHIESPILPADEETLKLIKGLGDDDWFPNSQFNWTSDDALADGSSADQNRATAGYPQHQTANTNNSIQPETAQAVHQFGGHTEVAAHETLFRRGVLRGDSTAHADNDLTDGQLHDTQTTSAEQNLAQGTNVNPASFNQYQNTPPSIYTQIETTQAHAPQHFSH</sequence>
<keyword evidence="2" id="KW-1185">Reference proteome</keyword>
<name>A0ACB5S408_9PEZI</name>
<dbReference type="EMBL" id="BSXG01000037">
    <property type="protein sequence ID" value="GME27462.1"/>
    <property type="molecule type" value="Genomic_DNA"/>
</dbReference>
<gene>
    <name evidence="1" type="primary">g7381</name>
    <name evidence="1" type="ORF">NpPPO83_00007381</name>
</gene>
<dbReference type="Proteomes" id="UP001165186">
    <property type="component" value="Unassembled WGS sequence"/>
</dbReference>
<comment type="caution">
    <text evidence="1">The sequence shown here is derived from an EMBL/GenBank/DDBJ whole genome shotgun (WGS) entry which is preliminary data.</text>
</comment>
<organism evidence="1 2">
    <name type="scientific">Neofusicoccum parvum</name>
    <dbReference type="NCBI Taxonomy" id="310453"/>
    <lineage>
        <taxon>Eukaryota</taxon>
        <taxon>Fungi</taxon>
        <taxon>Dikarya</taxon>
        <taxon>Ascomycota</taxon>
        <taxon>Pezizomycotina</taxon>
        <taxon>Dothideomycetes</taxon>
        <taxon>Dothideomycetes incertae sedis</taxon>
        <taxon>Botryosphaeriales</taxon>
        <taxon>Botryosphaeriaceae</taxon>
        <taxon>Neofusicoccum</taxon>
    </lineage>
</organism>
<accession>A0ACB5S408</accession>
<evidence type="ECO:0000313" key="2">
    <source>
        <dbReference type="Proteomes" id="UP001165186"/>
    </source>
</evidence>
<protein>
    <submittedName>
        <fullName evidence="1">Uncharacterized protein</fullName>
    </submittedName>
</protein>